<dbReference type="EMBL" id="GBXM01008424">
    <property type="protein sequence ID" value="JAI00154.1"/>
    <property type="molecule type" value="Transcribed_RNA"/>
</dbReference>
<accession>A0A0E9XEN5</accession>
<name>A0A0E9XEN5_ANGAN</name>
<reference evidence="1" key="2">
    <citation type="journal article" date="2015" name="Fish Shellfish Immunol.">
        <title>Early steps in the European eel (Anguilla anguilla)-Vibrio vulnificus interaction in the gills: Role of the RtxA13 toxin.</title>
        <authorList>
            <person name="Callol A."/>
            <person name="Pajuelo D."/>
            <person name="Ebbesson L."/>
            <person name="Teles M."/>
            <person name="MacKenzie S."/>
            <person name="Amaro C."/>
        </authorList>
    </citation>
    <scope>NUCLEOTIDE SEQUENCE</scope>
</reference>
<protein>
    <submittedName>
        <fullName evidence="1">Uncharacterized protein</fullName>
    </submittedName>
</protein>
<reference evidence="1" key="1">
    <citation type="submission" date="2014-11" db="EMBL/GenBank/DDBJ databases">
        <authorList>
            <person name="Amaro Gonzalez C."/>
        </authorList>
    </citation>
    <scope>NUCLEOTIDE SEQUENCE</scope>
</reference>
<evidence type="ECO:0000313" key="1">
    <source>
        <dbReference type="EMBL" id="JAI00154.1"/>
    </source>
</evidence>
<sequence length="41" mass="5093">MKVVFKRKKSKMSKFFLYYKGALVYVHLRRKKFCTLMPDIY</sequence>
<dbReference type="AlphaFoldDB" id="A0A0E9XEN5"/>
<organism evidence="1">
    <name type="scientific">Anguilla anguilla</name>
    <name type="common">European freshwater eel</name>
    <name type="synonym">Muraena anguilla</name>
    <dbReference type="NCBI Taxonomy" id="7936"/>
    <lineage>
        <taxon>Eukaryota</taxon>
        <taxon>Metazoa</taxon>
        <taxon>Chordata</taxon>
        <taxon>Craniata</taxon>
        <taxon>Vertebrata</taxon>
        <taxon>Euteleostomi</taxon>
        <taxon>Actinopterygii</taxon>
        <taxon>Neopterygii</taxon>
        <taxon>Teleostei</taxon>
        <taxon>Anguilliformes</taxon>
        <taxon>Anguillidae</taxon>
        <taxon>Anguilla</taxon>
    </lineage>
</organism>
<proteinExistence type="predicted"/>